<dbReference type="OrthoDB" id="669838at2759"/>
<dbReference type="EMBL" id="JACMSC010000009">
    <property type="protein sequence ID" value="KAG6507384.1"/>
    <property type="molecule type" value="Genomic_DNA"/>
</dbReference>
<protein>
    <recommendedName>
        <fullName evidence="6">Late embryogenesis abundant protein LEA-2 subgroup domain-containing protein</fullName>
    </recommendedName>
</protein>
<keyword evidence="8" id="KW-1185">Reference proteome</keyword>
<evidence type="ECO:0000256" key="4">
    <source>
        <dbReference type="ARBA" id="ARBA00023136"/>
    </source>
</evidence>
<dbReference type="PANTHER" id="PTHR31234:SF39">
    <property type="entry name" value="HARPIN-INDUCED PROTEIN 1 CONTAINING PROTEIN, EXPRESSED"/>
    <property type="match status" value="1"/>
</dbReference>
<gene>
    <name evidence="7" type="ORF">ZIOFF_032726</name>
</gene>
<feature type="transmembrane region" description="Helical" evidence="5">
    <location>
        <begin position="18"/>
        <end position="41"/>
    </location>
</feature>
<dbReference type="InterPro" id="IPR004864">
    <property type="entry name" value="LEA_2"/>
</dbReference>
<evidence type="ECO:0000256" key="2">
    <source>
        <dbReference type="ARBA" id="ARBA00022692"/>
    </source>
</evidence>
<name>A0A8J5GVY5_ZINOF</name>
<evidence type="ECO:0000313" key="7">
    <source>
        <dbReference type="EMBL" id="KAG6507384.1"/>
    </source>
</evidence>
<dbReference type="AlphaFoldDB" id="A0A8J5GVY5"/>
<organism evidence="7 8">
    <name type="scientific">Zingiber officinale</name>
    <name type="common">Ginger</name>
    <name type="synonym">Amomum zingiber</name>
    <dbReference type="NCBI Taxonomy" id="94328"/>
    <lineage>
        <taxon>Eukaryota</taxon>
        <taxon>Viridiplantae</taxon>
        <taxon>Streptophyta</taxon>
        <taxon>Embryophyta</taxon>
        <taxon>Tracheophyta</taxon>
        <taxon>Spermatophyta</taxon>
        <taxon>Magnoliopsida</taxon>
        <taxon>Liliopsida</taxon>
        <taxon>Zingiberales</taxon>
        <taxon>Zingiberaceae</taxon>
        <taxon>Zingiber</taxon>
    </lineage>
</organism>
<evidence type="ECO:0000259" key="6">
    <source>
        <dbReference type="Pfam" id="PF03168"/>
    </source>
</evidence>
<evidence type="ECO:0000256" key="3">
    <source>
        <dbReference type="ARBA" id="ARBA00022989"/>
    </source>
</evidence>
<keyword evidence="2 5" id="KW-0812">Transmembrane</keyword>
<dbReference type="GO" id="GO:0098542">
    <property type="term" value="P:defense response to other organism"/>
    <property type="evidence" value="ECO:0007669"/>
    <property type="project" value="InterPro"/>
</dbReference>
<comment type="subcellular location">
    <subcellularLocation>
        <location evidence="1">Membrane</location>
        <topology evidence="1">Single-pass membrane protein</topology>
    </subcellularLocation>
</comment>
<evidence type="ECO:0000256" key="5">
    <source>
        <dbReference type="SAM" id="Phobius"/>
    </source>
</evidence>
<proteinExistence type="predicted"/>
<reference evidence="7 8" key="1">
    <citation type="submission" date="2020-08" db="EMBL/GenBank/DDBJ databases">
        <title>Plant Genome Project.</title>
        <authorList>
            <person name="Zhang R.-G."/>
        </authorList>
    </citation>
    <scope>NUCLEOTIDE SEQUENCE [LARGE SCALE GENOMIC DNA]</scope>
    <source>
        <tissue evidence="7">Rhizome</tissue>
    </source>
</reference>
<comment type="caution">
    <text evidence="7">The sequence shown here is derived from an EMBL/GenBank/DDBJ whole genome shotgun (WGS) entry which is preliminary data.</text>
</comment>
<feature type="domain" description="Late embryogenesis abundant protein LEA-2 subgroup" evidence="6">
    <location>
        <begin position="72"/>
        <end position="166"/>
    </location>
</feature>
<keyword evidence="3 5" id="KW-1133">Transmembrane helix</keyword>
<accession>A0A8J5GVY5</accession>
<dbReference type="InterPro" id="IPR044839">
    <property type="entry name" value="NDR1-like"/>
</dbReference>
<evidence type="ECO:0000313" key="8">
    <source>
        <dbReference type="Proteomes" id="UP000734854"/>
    </source>
</evidence>
<dbReference type="GO" id="GO:0005886">
    <property type="term" value="C:plasma membrane"/>
    <property type="evidence" value="ECO:0007669"/>
    <property type="project" value="TreeGrafter"/>
</dbReference>
<dbReference type="Pfam" id="PF03168">
    <property type="entry name" value="LEA_2"/>
    <property type="match status" value="1"/>
</dbReference>
<dbReference type="PANTHER" id="PTHR31234">
    <property type="entry name" value="LATE EMBRYOGENESIS ABUNDANT (LEA) HYDROXYPROLINE-RICH GLYCOPROTEIN FAMILY"/>
    <property type="match status" value="1"/>
</dbReference>
<dbReference type="Proteomes" id="UP000734854">
    <property type="component" value="Unassembled WGS sequence"/>
</dbReference>
<sequence length="199" mass="21766">MAGPATARPSSRPSVLRCLVVAVLLIVVLLGLAVLVFWLAVRPKPLEFTVDGARVRGFNVSGHALDAAFDLTLSAHNRNRRVSVYYDSLEVSVWLDEQSVAAAEAAPFHQPRRNVTTLVVAPAARGAPLLAAVEKSLKRERSGGWLGLEVRVRARIRLKVGAIKTRHYVLWAYCPSVIVRFAASAPAQEFNKVYCDVDI</sequence>
<evidence type="ECO:0000256" key="1">
    <source>
        <dbReference type="ARBA" id="ARBA00004167"/>
    </source>
</evidence>
<keyword evidence="4 5" id="KW-0472">Membrane</keyword>